<sequence length="900" mass="97676">MVLSLVLVGDFGASSAHAVDVYVSAIAGQPLGVATVEIPLARPIVGQTPPPIQAQSADGRVLYSYSEDIKIDVPRASETPVPPPGNGRLLGRLGQLIREIADPEPPVDQTVARRVRFLFVGDAPLRVQITDATATIGSYDVVPEQNPAGHQQALVGWWNGYTAATRDQINAADYPTWVEDYLIAMLARRLRMPIPAWFDATESQDDDLLSALKLVAGAEEIGRSIYRRSAVGFIDQSGRPAPEATLPLPAPPAWAPLFDDPQLADIPVEPMATRVPPECFYIRYGSFQNYTWFADLSRDYGGDISNMAMLRGFELGASKRIEQQLNLKTTELSRMLGPQVIQDQAIVGRDLFMTDGASLGVMFQAKNAFALRTSFNNDRSQLAGSDSEVTLKKVTVGGQAATLLSSADNRVRSFMVQDGDFFFVTNSRTLAERFLEVGKSKQSLGASSSFRLARQLMPLDREDTVFAYFSPEMLRGLVSPRYLIELRRRLSANAEVAMMHLARMAADHESKATGTNLVGVDDWIDGGFLPVGFGVRPDGSGAISVGDQVMDTRRGARGQFLPIADVPIDLVTPDEARWYAQIARQYETRFPTIDPIMVGVGRQPMEGVDGGDGGERIMVHAEVAPLGPEKYGKWSKYLGPPTRVAMNFAPDDIIAAQAHVASDRLGPPTHVFAAIKDSHPPNPDDFQGLLNIYRSIQGIPGYLGAWPQPGMLDRLPLGLGRGQPVAPGINRLIGGMYRYSDGQFSVLSFQPEVLQASLPHLAATEASDLAQIRAQVGNLSGSQIEGWVNAQLYSHARESSIAGASLLSLMTRQLGARPEHCLAEVQRVLGVPLQCTLGGDYQYSPATGQWISTAWRGEVAPLVAPADYVAPPMKWFRGSAATVTQYADRLVADAVIDVAR</sequence>
<dbReference type="Proteomes" id="UP000318538">
    <property type="component" value="Chromosome"/>
</dbReference>
<keyword evidence="2" id="KW-1185">Reference proteome</keyword>
<protein>
    <submittedName>
        <fullName evidence="1">Uncharacterized protein</fullName>
    </submittedName>
</protein>
<dbReference type="KEGG" id="rlc:K227x_60770"/>
<proteinExistence type="predicted"/>
<accession>A0A517NKP8</accession>
<name>A0A517NKP8_9BACT</name>
<dbReference type="EMBL" id="CP036525">
    <property type="protein sequence ID" value="QDT07649.1"/>
    <property type="molecule type" value="Genomic_DNA"/>
</dbReference>
<evidence type="ECO:0000313" key="1">
    <source>
        <dbReference type="EMBL" id="QDT07649.1"/>
    </source>
</evidence>
<gene>
    <name evidence="1" type="ORF">K227x_60770</name>
</gene>
<organism evidence="1 2">
    <name type="scientific">Rubripirellula lacrimiformis</name>
    <dbReference type="NCBI Taxonomy" id="1930273"/>
    <lineage>
        <taxon>Bacteria</taxon>
        <taxon>Pseudomonadati</taxon>
        <taxon>Planctomycetota</taxon>
        <taxon>Planctomycetia</taxon>
        <taxon>Pirellulales</taxon>
        <taxon>Pirellulaceae</taxon>
        <taxon>Rubripirellula</taxon>
    </lineage>
</organism>
<dbReference type="AlphaFoldDB" id="A0A517NKP8"/>
<evidence type="ECO:0000313" key="2">
    <source>
        <dbReference type="Proteomes" id="UP000318538"/>
    </source>
</evidence>
<reference evidence="1 2" key="1">
    <citation type="submission" date="2019-02" db="EMBL/GenBank/DDBJ databases">
        <title>Deep-cultivation of Planctomycetes and their phenomic and genomic characterization uncovers novel biology.</title>
        <authorList>
            <person name="Wiegand S."/>
            <person name="Jogler M."/>
            <person name="Boedeker C."/>
            <person name="Pinto D."/>
            <person name="Vollmers J."/>
            <person name="Rivas-Marin E."/>
            <person name="Kohn T."/>
            <person name="Peeters S.H."/>
            <person name="Heuer A."/>
            <person name="Rast P."/>
            <person name="Oberbeckmann S."/>
            <person name="Bunk B."/>
            <person name="Jeske O."/>
            <person name="Meyerdierks A."/>
            <person name="Storesund J.E."/>
            <person name="Kallscheuer N."/>
            <person name="Luecker S."/>
            <person name="Lage O.M."/>
            <person name="Pohl T."/>
            <person name="Merkel B.J."/>
            <person name="Hornburger P."/>
            <person name="Mueller R.-W."/>
            <person name="Bruemmer F."/>
            <person name="Labrenz M."/>
            <person name="Spormann A.M."/>
            <person name="Op den Camp H."/>
            <person name="Overmann J."/>
            <person name="Amann R."/>
            <person name="Jetten M.S.M."/>
            <person name="Mascher T."/>
            <person name="Medema M.H."/>
            <person name="Devos D.P."/>
            <person name="Kaster A.-K."/>
            <person name="Ovreas L."/>
            <person name="Rohde M."/>
            <person name="Galperin M.Y."/>
            <person name="Jogler C."/>
        </authorList>
    </citation>
    <scope>NUCLEOTIDE SEQUENCE [LARGE SCALE GENOMIC DNA]</scope>
    <source>
        <strain evidence="1 2">K22_7</strain>
    </source>
</reference>